<organism evidence="1 2">
    <name type="scientific">Paenimyroides ceti</name>
    <dbReference type="NCBI Taxonomy" id="395087"/>
    <lineage>
        <taxon>Bacteria</taxon>
        <taxon>Pseudomonadati</taxon>
        <taxon>Bacteroidota</taxon>
        <taxon>Flavobacteriia</taxon>
        <taxon>Flavobacteriales</taxon>
        <taxon>Flavobacteriaceae</taxon>
        <taxon>Paenimyroides</taxon>
    </lineage>
</organism>
<evidence type="ECO:0000313" key="2">
    <source>
        <dbReference type="Proteomes" id="UP001242368"/>
    </source>
</evidence>
<sequence length="129" mass="14559">MLYEYNFSNPDDYITEFEKIHTLQQKLREENDVFSGLDISIKESIVAEILEASFQDYYTTIINSRTCAEQFNIDIRRAKRDYAVCGGFAIVAAATTGLAGGLPAAAYCMTTYYLDLSDAKSDYNDCIKK</sequence>
<evidence type="ECO:0000313" key="1">
    <source>
        <dbReference type="EMBL" id="MDN3705622.1"/>
    </source>
</evidence>
<dbReference type="Proteomes" id="UP001242368">
    <property type="component" value="Unassembled WGS sequence"/>
</dbReference>
<name>A0ABT8CQV7_9FLAO</name>
<keyword evidence="2" id="KW-1185">Reference proteome</keyword>
<protein>
    <submittedName>
        <fullName evidence="1">Uncharacterized protein</fullName>
    </submittedName>
</protein>
<comment type="caution">
    <text evidence="1">The sequence shown here is derived from an EMBL/GenBank/DDBJ whole genome shotgun (WGS) entry which is preliminary data.</text>
</comment>
<dbReference type="EMBL" id="JAUFQU010000001">
    <property type="protein sequence ID" value="MDN3705622.1"/>
    <property type="molecule type" value="Genomic_DNA"/>
</dbReference>
<proteinExistence type="predicted"/>
<reference evidence="2" key="1">
    <citation type="journal article" date="2019" name="Int. J. Syst. Evol. Microbiol.">
        <title>The Global Catalogue of Microorganisms (GCM) 10K type strain sequencing project: providing services to taxonomists for standard genome sequencing and annotation.</title>
        <authorList>
            <consortium name="The Broad Institute Genomics Platform"/>
            <consortium name="The Broad Institute Genome Sequencing Center for Infectious Disease"/>
            <person name="Wu L."/>
            <person name="Ma J."/>
        </authorList>
    </citation>
    <scope>NUCLEOTIDE SEQUENCE [LARGE SCALE GENOMIC DNA]</scope>
    <source>
        <strain evidence="2">CECT 7184</strain>
    </source>
</reference>
<dbReference type="RefSeq" id="WP_290361784.1">
    <property type="nucleotide sequence ID" value="NZ_JAUFQU010000001.1"/>
</dbReference>
<accession>A0ABT8CQV7</accession>
<gene>
    <name evidence="1" type="ORF">QW060_00550</name>
</gene>